<evidence type="ECO:0000256" key="1">
    <source>
        <dbReference type="SAM" id="Coils"/>
    </source>
</evidence>
<accession>A0A833UCW8</accession>
<evidence type="ECO:0000313" key="3">
    <source>
        <dbReference type="EMBL" id="KAF5455037.1"/>
    </source>
</evidence>
<name>A0A833UCW8_JUGRE</name>
<dbReference type="Proteomes" id="UP000619265">
    <property type="component" value="Unassembled WGS sequence"/>
</dbReference>
<evidence type="ECO:0000256" key="2">
    <source>
        <dbReference type="SAM" id="MobiDB-lite"/>
    </source>
</evidence>
<dbReference type="AlphaFoldDB" id="A0A833UCW8"/>
<evidence type="ECO:0000313" key="4">
    <source>
        <dbReference type="Proteomes" id="UP000619265"/>
    </source>
</evidence>
<comment type="caution">
    <text evidence="3">The sequence shown here is derived from an EMBL/GenBank/DDBJ whole genome shotgun (WGS) entry which is preliminary data.</text>
</comment>
<organism evidence="3 4">
    <name type="scientific">Juglans regia</name>
    <name type="common">English walnut</name>
    <dbReference type="NCBI Taxonomy" id="51240"/>
    <lineage>
        <taxon>Eukaryota</taxon>
        <taxon>Viridiplantae</taxon>
        <taxon>Streptophyta</taxon>
        <taxon>Embryophyta</taxon>
        <taxon>Tracheophyta</taxon>
        <taxon>Spermatophyta</taxon>
        <taxon>Magnoliopsida</taxon>
        <taxon>eudicotyledons</taxon>
        <taxon>Gunneridae</taxon>
        <taxon>Pentapetalae</taxon>
        <taxon>rosids</taxon>
        <taxon>fabids</taxon>
        <taxon>Fagales</taxon>
        <taxon>Juglandaceae</taxon>
        <taxon>Juglans</taxon>
    </lineage>
</organism>
<gene>
    <name evidence="3" type="ORF">F2P56_024656</name>
</gene>
<sequence>MEADEEPQSSPRTMNTSELPKLATKTISPQSYDGWAQISPQTTLPTNVLPDETRRESQIKFKNISSSTTNSSSSFGKRTLCRPLCFCEVEAQLRYSSTAKNPERPFLGCPKYNTKRLPYCKYLKWVEADEYRRYDLGETHHQLLRTKKELEKILDEIEKSKIDLRKRVDEIEMREMVLSNRNEEVVNKELALVVREAQIRHSCKLLRVYWAAAFVVACYLSCK</sequence>
<protein>
    <recommendedName>
        <fullName evidence="5">Zinc finger GRF-type domain-containing protein</fullName>
    </recommendedName>
</protein>
<feature type="compositionally biased region" description="Polar residues" evidence="2">
    <location>
        <begin position="8"/>
        <end position="18"/>
    </location>
</feature>
<keyword evidence="1" id="KW-0175">Coiled coil</keyword>
<reference evidence="3" key="2">
    <citation type="submission" date="2020-03" db="EMBL/GenBank/DDBJ databases">
        <title>Walnut 2.0.</title>
        <authorList>
            <person name="Marrano A."/>
            <person name="Britton M."/>
            <person name="Zimin A.V."/>
            <person name="Zaini P.A."/>
            <person name="Workman R."/>
            <person name="Puiu D."/>
            <person name="Bianco L."/>
            <person name="Allen B.J."/>
            <person name="Troggio M."/>
            <person name="Leslie C.A."/>
            <person name="Timp W."/>
            <person name="Dendekar A."/>
            <person name="Salzberg S.L."/>
            <person name="Neale D.B."/>
        </authorList>
    </citation>
    <scope>NUCLEOTIDE SEQUENCE</scope>
    <source>
        <tissue evidence="3">Leaves</tissue>
    </source>
</reference>
<evidence type="ECO:0008006" key="5">
    <source>
        <dbReference type="Google" id="ProtNLM"/>
    </source>
</evidence>
<dbReference type="Gramene" id="Jr11_12620_p1">
    <property type="protein sequence ID" value="cds.Jr11_12620_p1"/>
    <property type="gene ID" value="Jr11_12620"/>
</dbReference>
<dbReference type="PANTHER" id="PTHR33248">
    <property type="entry name" value="ZINC ION-BINDING PROTEIN"/>
    <property type="match status" value="1"/>
</dbReference>
<feature type="coiled-coil region" evidence="1">
    <location>
        <begin position="140"/>
        <end position="174"/>
    </location>
</feature>
<proteinExistence type="predicted"/>
<dbReference type="EMBL" id="LIHL02000011">
    <property type="protein sequence ID" value="KAF5455037.1"/>
    <property type="molecule type" value="Genomic_DNA"/>
</dbReference>
<reference evidence="3" key="1">
    <citation type="submission" date="2015-10" db="EMBL/GenBank/DDBJ databases">
        <authorList>
            <person name="Martinez-Garcia P.J."/>
            <person name="Crepeau M.W."/>
            <person name="Puiu D."/>
            <person name="Gonzalez-Ibeas D."/>
            <person name="Whalen J."/>
            <person name="Stevens K."/>
            <person name="Paul R."/>
            <person name="Butterfield T."/>
            <person name="Britton M."/>
            <person name="Reagan R."/>
            <person name="Chakraborty S."/>
            <person name="Walawage S.L."/>
            <person name="Vasquez-Gross H.A."/>
            <person name="Cardeno C."/>
            <person name="Famula R."/>
            <person name="Pratt K."/>
            <person name="Kuruganti S."/>
            <person name="Aradhya M.K."/>
            <person name="Leslie C.A."/>
            <person name="Dandekar A.M."/>
            <person name="Salzberg S.L."/>
            <person name="Wegrzyn J.L."/>
            <person name="Langley C.H."/>
            <person name="Neale D.B."/>
        </authorList>
    </citation>
    <scope>NUCLEOTIDE SEQUENCE</scope>
    <source>
        <tissue evidence="3">Leaves</tissue>
    </source>
</reference>
<feature type="region of interest" description="Disordered" evidence="2">
    <location>
        <begin position="1"/>
        <end position="22"/>
    </location>
</feature>